<feature type="transmembrane region" description="Helical" evidence="1">
    <location>
        <begin position="35"/>
        <end position="55"/>
    </location>
</feature>
<keyword evidence="1" id="KW-0812">Transmembrane</keyword>
<proteinExistence type="predicted"/>
<organism evidence="2 3">
    <name type="scientific">Neptunitalea lumnitzerae</name>
    <dbReference type="NCBI Taxonomy" id="2965509"/>
    <lineage>
        <taxon>Bacteria</taxon>
        <taxon>Pseudomonadati</taxon>
        <taxon>Bacteroidota</taxon>
        <taxon>Flavobacteriia</taxon>
        <taxon>Flavobacteriales</taxon>
        <taxon>Flavobacteriaceae</taxon>
        <taxon>Neptunitalea</taxon>
    </lineage>
</organism>
<accession>A0ABQ5MIC7</accession>
<feature type="transmembrane region" description="Helical" evidence="1">
    <location>
        <begin position="223"/>
        <end position="243"/>
    </location>
</feature>
<protein>
    <recommendedName>
        <fullName evidence="4">Prenyltransferase</fullName>
    </recommendedName>
</protein>
<evidence type="ECO:0000313" key="3">
    <source>
        <dbReference type="Proteomes" id="UP001143543"/>
    </source>
</evidence>
<name>A0ABQ5MIC7_9FLAO</name>
<feature type="transmembrane region" description="Helical" evidence="1">
    <location>
        <begin position="75"/>
        <end position="93"/>
    </location>
</feature>
<feature type="transmembrane region" description="Helical" evidence="1">
    <location>
        <begin position="159"/>
        <end position="178"/>
    </location>
</feature>
<feature type="transmembrane region" description="Helical" evidence="1">
    <location>
        <begin position="7"/>
        <end position="29"/>
    </location>
</feature>
<evidence type="ECO:0000256" key="1">
    <source>
        <dbReference type="SAM" id="Phobius"/>
    </source>
</evidence>
<dbReference type="EMBL" id="BRVO01000001">
    <property type="protein sequence ID" value="GLB48800.1"/>
    <property type="molecule type" value="Genomic_DNA"/>
</dbReference>
<keyword evidence="1" id="KW-0472">Membrane</keyword>
<gene>
    <name evidence="2" type="ORF">Y10_11680</name>
</gene>
<feature type="transmembrane region" description="Helical" evidence="1">
    <location>
        <begin position="99"/>
        <end position="117"/>
    </location>
</feature>
<sequence>MWLFRKILKFYIEASIHVAISVACLTALTFEKFQIPLDIDLCIVAFLATISSYNFMKYATNAQSYFRVHGVYLKFIQGVSILCTIIMIVLMFFLSLRVLMVLALSSVFTAIYALPLLPGNKSFRSLHGLKIYMVGFCWALITVIIPVVDDHESLSLDVWIEFVQRFLVVVVLIIPFDIRDLKDDSLSLGTLPQQIGVNNAKRVGYAAMLLFLGFTFFKTDVLVKEVVVMSVVTLLTVLALYFAKEKQPEFYCGFWVESIPIIWFVAYLLLPAF</sequence>
<reference evidence="2" key="1">
    <citation type="submission" date="2022-07" db="EMBL/GenBank/DDBJ databases">
        <title>Taxonomy of Novel Oxalotrophic and Methylotrophic Bacteria.</title>
        <authorList>
            <person name="Sahin N."/>
            <person name="Tani A."/>
        </authorList>
    </citation>
    <scope>NUCLEOTIDE SEQUENCE</scope>
    <source>
        <strain evidence="2">Y10</strain>
    </source>
</reference>
<evidence type="ECO:0000313" key="2">
    <source>
        <dbReference type="EMBL" id="GLB48800.1"/>
    </source>
</evidence>
<evidence type="ECO:0008006" key="4">
    <source>
        <dbReference type="Google" id="ProtNLM"/>
    </source>
</evidence>
<feature type="transmembrane region" description="Helical" evidence="1">
    <location>
        <begin position="129"/>
        <end position="147"/>
    </location>
</feature>
<dbReference type="Proteomes" id="UP001143543">
    <property type="component" value="Unassembled WGS sequence"/>
</dbReference>
<dbReference type="PROSITE" id="PS51257">
    <property type="entry name" value="PROKAR_LIPOPROTEIN"/>
    <property type="match status" value="1"/>
</dbReference>
<feature type="transmembrane region" description="Helical" evidence="1">
    <location>
        <begin position="199"/>
        <end position="217"/>
    </location>
</feature>
<comment type="caution">
    <text evidence="2">The sequence shown here is derived from an EMBL/GenBank/DDBJ whole genome shotgun (WGS) entry which is preliminary data.</text>
</comment>
<keyword evidence="1" id="KW-1133">Transmembrane helix</keyword>
<dbReference type="RefSeq" id="WP_281764431.1">
    <property type="nucleotide sequence ID" value="NZ_BRVO01000001.1"/>
</dbReference>
<keyword evidence="3" id="KW-1185">Reference proteome</keyword>
<feature type="transmembrane region" description="Helical" evidence="1">
    <location>
        <begin position="250"/>
        <end position="270"/>
    </location>
</feature>